<dbReference type="RefSeq" id="YP_009612173.1">
    <property type="nucleotide sequence ID" value="NC_042013.1"/>
</dbReference>
<keyword evidence="2" id="KW-1185">Reference proteome</keyword>
<dbReference type="GeneID" id="40088511"/>
<dbReference type="Proteomes" id="UP000223025">
    <property type="component" value="Segment"/>
</dbReference>
<evidence type="ECO:0000313" key="1">
    <source>
        <dbReference type="EMBL" id="AUZ95267.1"/>
    </source>
</evidence>
<accession>A0A2L0V0F7</accession>
<proteinExistence type="predicted"/>
<dbReference type="EMBL" id="MF403008">
    <property type="protein sequence ID" value="AUZ95267.1"/>
    <property type="molecule type" value="Genomic_DNA"/>
</dbReference>
<sequence length="39" mass="4660">MINIIFVFETSTKQTVIYIVDRQYIIKTFNVNSTRHRGL</sequence>
<evidence type="ECO:0000313" key="2">
    <source>
        <dbReference type="Proteomes" id="UP000223025"/>
    </source>
</evidence>
<dbReference type="KEGG" id="vg:40088511"/>
<name>A0A2L0V0F7_9CAUD</name>
<organism evidence="1 2">
    <name type="scientific">Agrobacterium phage Atu_ph07</name>
    <dbReference type="NCBI Taxonomy" id="2024264"/>
    <lineage>
        <taxon>Viruses</taxon>
        <taxon>Duplodnaviria</taxon>
        <taxon>Heunggongvirae</taxon>
        <taxon>Uroviricota</taxon>
        <taxon>Caudoviricetes</taxon>
        <taxon>Polybotosvirus</taxon>
        <taxon>Polybotosvirus Atuph07</taxon>
    </lineage>
</organism>
<reference evidence="1 2" key="1">
    <citation type="submission" date="2017-06" db="EMBL/GenBank/DDBJ databases">
        <authorList>
            <person name="Kim H.J."/>
            <person name="Triplett B.A."/>
        </authorList>
    </citation>
    <scope>NUCLEOTIDE SEQUENCE [LARGE SCALE GENOMIC DNA]</scope>
</reference>
<protein>
    <submittedName>
        <fullName evidence="1">Uncharacterized protein</fullName>
    </submittedName>
</protein>